<dbReference type="STRING" id="1209989.TepRe1_0262"/>
<dbReference type="InterPro" id="IPR003343">
    <property type="entry name" value="Big_2"/>
</dbReference>
<dbReference type="Pfam" id="PF00395">
    <property type="entry name" value="SLH"/>
    <property type="match status" value="3"/>
</dbReference>
<dbReference type="PANTHER" id="PTHR43308:SF5">
    <property type="entry name" value="S-LAYER PROTEIN _ PEPTIDOGLYCAN ENDO-BETA-N-ACETYLGLUCOSAMINIDASE"/>
    <property type="match status" value="1"/>
</dbReference>
<sequence>MASKRIRYWVSLILVFTFVIGLIFPAVATSAKAAAGLTDISDHWAKDKITQWVQKGLVSGYTDGTFKPDKSITRAEFMTLVNKVLGFSEKATIGFSDVTSTDWFYEEIAKAVKAGYISGYQDGTVKPNREISRQEAAVALCKALNLEIQGDATEFTDKDAIPNWSRPYIAALAAKGYMGGYPDGSFKAERHITRAETVTILDKVLATLQISYDVSGAYGPEEGIETISQDVAVNVPGVTLRNMIIEGNLYLNEGIGEGDATLDNVTVKGITTVRGGGKDSIHLVNFTGEEIIVIKVGGKVRIVASGNTKVGELKLESGAHIEGNGIVSVTVLKSGEDIILDGAFENVIVEAKAKIEVLKGTTINNLKANSKSDINLADGATVKDLTLEAAATITGKGTIEKAKINADGAKLETEPKKVELAKGVTTEIAGKEVKEDKTSSKSGGGGGSGGGSDKPEIIKVQSVSLDKSSVTLAVYESVYQKTTITATIHPNNATNKKVTWKSSNNGVATVAGNGLNATVNAVSEGRATITVTTDDGGKTAECEVTVVAGEVPVEYTLTVEANPVAGGEVTGAGDYEEGAEVPVTATANAGYEFVNWTVEGVEVSTDATFDYTMPAANTTLVANFEEETVEYTLTVEANPVAGGEVTGAGDYEEGAEVPVTATANAGYEFVNWTVEGVEVSTDATFDYTMPAANTTLVANFEEETVEYTLTVEANPVAGGEVTGAGDYEEGAEVPVTATANAGYEFVNWTVEGVEVSTDATFDYTMPAANTTLVANFEEETVE</sequence>
<reference evidence="5" key="1">
    <citation type="journal article" date="2013" name="Genome Announc.">
        <title>First genome sequence of a syntrophic acetate-oxidizing bacterium, Tepidanaerobacter acetatoxydans strain Re1.</title>
        <authorList>
            <person name="Manzoor S."/>
            <person name="Bongcam-Rudloff E."/>
            <person name="Schnurer A."/>
            <person name="Muller B."/>
        </authorList>
    </citation>
    <scope>NUCLEOTIDE SEQUENCE [LARGE SCALE GENOMIC DNA]</scope>
    <source>
        <strain evidence="5">Re1</strain>
    </source>
</reference>
<dbReference type="PROSITE" id="PS51272">
    <property type="entry name" value="SLH"/>
    <property type="match status" value="3"/>
</dbReference>
<dbReference type="InterPro" id="IPR051465">
    <property type="entry name" value="Cell_Envelope_Struct_Comp"/>
</dbReference>
<dbReference type="RefSeq" id="WP_013777393.1">
    <property type="nucleotide sequence ID" value="NC_015519.1"/>
</dbReference>
<name>F4LTD8_TEPAE</name>
<dbReference type="Pfam" id="PF18998">
    <property type="entry name" value="Flg_new_2"/>
    <property type="match status" value="3"/>
</dbReference>
<evidence type="ECO:0000313" key="4">
    <source>
        <dbReference type="EMBL" id="CCP24966.1"/>
    </source>
</evidence>
<dbReference type="SMART" id="SM00635">
    <property type="entry name" value="BID_2"/>
    <property type="match status" value="1"/>
</dbReference>
<dbReference type="eggNOG" id="COG5492">
    <property type="taxonomic scope" value="Bacteria"/>
</dbReference>
<feature type="domain" description="SLH" evidence="3">
    <location>
        <begin position="32"/>
        <end position="95"/>
    </location>
</feature>
<evidence type="ECO:0000256" key="1">
    <source>
        <dbReference type="ARBA" id="ARBA00022737"/>
    </source>
</evidence>
<accession>L0RVV2</accession>
<evidence type="ECO:0000313" key="5">
    <source>
        <dbReference type="Proteomes" id="UP000010802"/>
    </source>
</evidence>
<feature type="domain" description="SLH" evidence="3">
    <location>
        <begin position="152"/>
        <end position="215"/>
    </location>
</feature>
<accession>F4LTD8</accession>
<dbReference type="Gene3D" id="2.60.40.1080">
    <property type="match status" value="1"/>
</dbReference>
<dbReference type="KEGG" id="tae:TepiRe1_0286"/>
<dbReference type="OrthoDB" id="9783374at2"/>
<protein>
    <submittedName>
        <fullName evidence="4">S-layer domain-containing protein</fullName>
    </submittedName>
</protein>
<evidence type="ECO:0000256" key="2">
    <source>
        <dbReference type="SAM" id="MobiDB-lite"/>
    </source>
</evidence>
<feature type="compositionally biased region" description="Gly residues" evidence="2">
    <location>
        <begin position="442"/>
        <end position="452"/>
    </location>
</feature>
<dbReference type="SUPFAM" id="SSF49373">
    <property type="entry name" value="Invasin/intimin cell-adhesion fragments"/>
    <property type="match status" value="1"/>
</dbReference>
<dbReference type="PATRIC" id="fig|1209989.3.peg.303"/>
<dbReference type="Pfam" id="PF02368">
    <property type="entry name" value="Big_2"/>
    <property type="match status" value="1"/>
</dbReference>
<gene>
    <name evidence="4" type="ordered locus">TEPIRE1_0286</name>
</gene>
<dbReference type="KEGG" id="tep:TepRe1_0262"/>
<dbReference type="InterPro" id="IPR008964">
    <property type="entry name" value="Invasin/intimin_cell_adhesion"/>
</dbReference>
<feature type="region of interest" description="Disordered" evidence="2">
    <location>
        <begin position="431"/>
        <end position="455"/>
    </location>
</feature>
<dbReference type="EMBL" id="HF563609">
    <property type="protein sequence ID" value="CCP24966.1"/>
    <property type="molecule type" value="Genomic_DNA"/>
</dbReference>
<feature type="domain" description="SLH" evidence="3">
    <location>
        <begin position="96"/>
        <end position="151"/>
    </location>
</feature>
<dbReference type="InterPro" id="IPR001119">
    <property type="entry name" value="SLH_dom"/>
</dbReference>
<dbReference type="InterPro" id="IPR044060">
    <property type="entry name" value="Bacterial_rp_domain"/>
</dbReference>
<dbReference type="PANTHER" id="PTHR43308">
    <property type="entry name" value="OUTER MEMBRANE PROTEIN ALPHA-RELATED"/>
    <property type="match status" value="1"/>
</dbReference>
<dbReference type="HOGENOM" id="CLU_007770_0_0_9"/>
<organism evidence="4 5">
    <name type="scientific">Tepidanaerobacter acetatoxydans (strain DSM 21804 / JCM 16047 / Re1)</name>
    <dbReference type="NCBI Taxonomy" id="1209989"/>
    <lineage>
        <taxon>Bacteria</taxon>
        <taxon>Bacillati</taxon>
        <taxon>Bacillota</taxon>
        <taxon>Clostridia</taxon>
        <taxon>Thermosediminibacterales</taxon>
        <taxon>Tepidanaerobacteraceae</taxon>
        <taxon>Tepidanaerobacter</taxon>
    </lineage>
</organism>
<keyword evidence="1" id="KW-0677">Repeat</keyword>
<keyword evidence="5" id="KW-1185">Reference proteome</keyword>
<dbReference type="Proteomes" id="UP000010802">
    <property type="component" value="Chromosome"/>
</dbReference>
<evidence type="ECO:0000259" key="3">
    <source>
        <dbReference type="PROSITE" id="PS51272"/>
    </source>
</evidence>
<proteinExistence type="predicted"/>
<dbReference type="AlphaFoldDB" id="F4LTD8"/>